<feature type="repeat" description="ANK" evidence="3">
    <location>
        <begin position="225"/>
        <end position="257"/>
    </location>
</feature>
<dbReference type="PANTHER" id="PTHR24171:SF9">
    <property type="entry name" value="ANKYRIN REPEAT DOMAIN-CONTAINING PROTEIN 39"/>
    <property type="match status" value="1"/>
</dbReference>
<dbReference type="Gene3D" id="1.25.40.20">
    <property type="entry name" value="Ankyrin repeat-containing domain"/>
    <property type="match status" value="1"/>
</dbReference>
<feature type="repeat" description="ANK" evidence="3">
    <location>
        <begin position="293"/>
        <end position="325"/>
    </location>
</feature>
<proteinExistence type="predicted"/>
<keyword evidence="1" id="KW-0677">Repeat</keyword>
<organism evidence="4 5">
    <name type="scientific">Deefgea chitinilytica</name>
    <dbReference type="NCBI Taxonomy" id="570276"/>
    <lineage>
        <taxon>Bacteria</taxon>
        <taxon>Pseudomonadati</taxon>
        <taxon>Pseudomonadota</taxon>
        <taxon>Betaproteobacteria</taxon>
        <taxon>Neisseriales</taxon>
        <taxon>Chitinibacteraceae</taxon>
        <taxon>Deefgea</taxon>
    </lineage>
</organism>
<reference evidence="4 5" key="1">
    <citation type="submission" date="2019-11" db="EMBL/GenBank/DDBJ databases">
        <title>Novel Deefgea species.</title>
        <authorList>
            <person name="Han J.-H."/>
        </authorList>
    </citation>
    <scope>NUCLEOTIDE SEQUENCE [LARGE SCALE GENOMIC DNA]</scope>
    <source>
        <strain evidence="4 5">LMG 24817</strain>
    </source>
</reference>
<sequence>MHSTLRAGWPQNSVKVVLPKFSGIASAREVRAECSNDIVLIHFMKGFVMLNVQFLINHLKDSLSPALYPSQLEARYPNVLARIMLSWEKGDLDACFNELLIQDDQQHAGFPPEVAAELFRLQIVLDSLKPKTEDVWEHIRSDKVDPADIQTLNNHGHKVSPDGLNRAIEQRQFGLLPVFVRAGLPIEQKDDAGWTPIMHACFAGKLDVVIQLIKLGANLSVKDQHGYTLLHWAALNGNPDLVALLIGHELNPVQASNKGITPLMQAAAGGHIVAMQYLVAQGGSVAINARSYEGWTALHKATANKQVAAALWLAERGANPHQQNQQGESACSLALKLNQNRLYELLSEAADRHSDTLEWQLA</sequence>
<evidence type="ECO:0000256" key="2">
    <source>
        <dbReference type="ARBA" id="ARBA00023043"/>
    </source>
</evidence>
<keyword evidence="5" id="KW-1185">Reference proteome</keyword>
<dbReference type="InterPro" id="IPR036770">
    <property type="entry name" value="Ankyrin_rpt-contain_sf"/>
</dbReference>
<name>A0ABS2CEA3_9NEIS</name>
<dbReference type="Proteomes" id="UP001195660">
    <property type="component" value="Unassembled WGS sequence"/>
</dbReference>
<protein>
    <recommendedName>
        <fullName evidence="6">Ankyrin repeat domain-containing protein</fullName>
    </recommendedName>
</protein>
<evidence type="ECO:0000313" key="4">
    <source>
        <dbReference type="EMBL" id="MBM5572479.1"/>
    </source>
</evidence>
<dbReference type="EMBL" id="WOFE01000007">
    <property type="protein sequence ID" value="MBM5572479.1"/>
    <property type="molecule type" value="Genomic_DNA"/>
</dbReference>
<keyword evidence="2 3" id="KW-0040">ANK repeat</keyword>
<gene>
    <name evidence="4" type="ORF">GM173_12960</name>
</gene>
<dbReference type="Pfam" id="PF00023">
    <property type="entry name" value="Ank"/>
    <property type="match status" value="1"/>
</dbReference>
<dbReference type="SUPFAM" id="SSF48403">
    <property type="entry name" value="Ankyrin repeat"/>
    <property type="match status" value="1"/>
</dbReference>
<dbReference type="Pfam" id="PF12796">
    <property type="entry name" value="Ank_2"/>
    <property type="match status" value="1"/>
</dbReference>
<dbReference type="PANTHER" id="PTHR24171">
    <property type="entry name" value="ANKYRIN REPEAT DOMAIN-CONTAINING PROTEIN 39-RELATED"/>
    <property type="match status" value="1"/>
</dbReference>
<accession>A0ABS2CEA3</accession>
<evidence type="ECO:0000313" key="5">
    <source>
        <dbReference type="Proteomes" id="UP001195660"/>
    </source>
</evidence>
<evidence type="ECO:0000256" key="1">
    <source>
        <dbReference type="ARBA" id="ARBA00022737"/>
    </source>
</evidence>
<evidence type="ECO:0000256" key="3">
    <source>
        <dbReference type="PROSITE-ProRule" id="PRU00023"/>
    </source>
</evidence>
<feature type="repeat" description="ANK" evidence="3">
    <location>
        <begin position="258"/>
        <end position="290"/>
    </location>
</feature>
<comment type="caution">
    <text evidence="4">The sequence shown here is derived from an EMBL/GenBank/DDBJ whole genome shotgun (WGS) entry which is preliminary data.</text>
</comment>
<dbReference type="RefSeq" id="WP_203571808.1">
    <property type="nucleotide sequence ID" value="NZ_WOFE01000007.1"/>
</dbReference>
<feature type="repeat" description="ANK" evidence="3">
    <location>
        <begin position="192"/>
        <end position="224"/>
    </location>
</feature>
<dbReference type="InterPro" id="IPR002110">
    <property type="entry name" value="Ankyrin_rpt"/>
</dbReference>
<dbReference type="PROSITE" id="PS50297">
    <property type="entry name" value="ANK_REP_REGION"/>
    <property type="match status" value="3"/>
</dbReference>
<dbReference type="SMART" id="SM00248">
    <property type="entry name" value="ANK"/>
    <property type="match status" value="4"/>
</dbReference>
<dbReference type="PROSITE" id="PS50088">
    <property type="entry name" value="ANK_REPEAT"/>
    <property type="match status" value="4"/>
</dbReference>
<evidence type="ECO:0008006" key="6">
    <source>
        <dbReference type="Google" id="ProtNLM"/>
    </source>
</evidence>